<proteinExistence type="inferred from homology"/>
<comment type="similarity">
    <text evidence="2">Belongs to the TamA family.</text>
</comment>
<dbReference type="PANTHER" id="PTHR12815">
    <property type="entry name" value="SORTING AND ASSEMBLY MACHINERY SAMM50 PROTEIN FAMILY MEMBER"/>
    <property type="match status" value="1"/>
</dbReference>
<evidence type="ECO:0000256" key="7">
    <source>
        <dbReference type="ARBA" id="ARBA00023136"/>
    </source>
</evidence>
<feature type="domain" description="Bacterial surface antigen (D15)" evidence="11">
    <location>
        <begin position="296"/>
        <end position="573"/>
    </location>
</feature>
<dbReference type="RefSeq" id="WP_382416898.1">
    <property type="nucleotide sequence ID" value="NZ_AP031500.1"/>
</dbReference>
<evidence type="ECO:0000256" key="2">
    <source>
        <dbReference type="ARBA" id="ARBA00010248"/>
    </source>
</evidence>
<evidence type="ECO:0000256" key="1">
    <source>
        <dbReference type="ARBA" id="ARBA00004442"/>
    </source>
</evidence>
<keyword evidence="6" id="KW-0732">Signal</keyword>
<dbReference type="InterPro" id="IPR000184">
    <property type="entry name" value="Bac_surfAg_D15"/>
</dbReference>
<keyword evidence="5" id="KW-0812">Transmembrane</keyword>
<name>A0ABV7HX07_9GAMM</name>
<dbReference type="EMBL" id="JBHRTL010000007">
    <property type="protein sequence ID" value="MFC3155906.1"/>
    <property type="molecule type" value="Genomic_DNA"/>
</dbReference>
<evidence type="ECO:0000259" key="13">
    <source>
        <dbReference type="Pfam" id="PF17243"/>
    </source>
</evidence>
<evidence type="ECO:0000256" key="8">
    <source>
        <dbReference type="ARBA" id="ARBA00023237"/>
    </source>
</evidence>
<evidence type="ECO:0000256" key="5">
    <source>
        <dbReference type="ARBA" id="ARBA00022692"/>
    </source>
</evidence>
<feature type="domain" description="POTRA" evidence="12">
    <location>
        <begin position="192"/>
        <end position="262"/>
    </location>
</feature>
<evidence type="ECO:0000256" key="6">
    <source>
        <dbReference type="ARBA" id="ARBA00022729"/>
    </source>
</evidence>
<protein>
    <recommendedName>
        <fullName evidence="3">Translocation and assembly module subunit TamA</fullName>
    </recommendedName>
    <alternativeName>
        <fullName evidence="9">Autotransporter assembly factor TamA</fullName>
    </alternativeName>
</protein>
<evidence type="ECO:0000259" key="11">
    <source>
        <dbReference type="Pfam" id="PF01103"/>
    </source>
</evidence>
<gene>
    <name evidence="14" type="ORF">ACFOEB_11895</name>
</gene>
<keyword evidence="15" id="KW-1185">Reference proteome</keyword>
<sequence length="576" mass="64172">MPPNIARLLLVGVLSQTPFAFAIEPKLDLVGGSDALRDNIRAYLDVANQSCRLARWHMRALGRELDAKVDEAARALGYYQLSSKKDFQRENDCWRLTLTLTPGPVVSYDEVNVNIVGDGKDNRRLLKARSSNPLRVGSPLNHGRYEAYKSSLLKAANVQGYFDADFNRAEVLVSREHNTARVNLEMDTSSRYRLGDITVKHDILNDDLINRYVTLEEGDEYNSDDLVRLKSELQASNYFETVNVVPQMQSLQDGTVPVNIDLGAGPKHSYSAGIGYASDTGPRILLGYENRYLNDRGHKLDVNINASEVITTYMVSYSIPMARPAYQTLRGYTGFTQEKINDSTSNRLVTGANYSSWENSAWLNNYGLSYEQEDYSFGDDPARSSELIIPLYSTSYSSAKDVNYPRRGWNVTMRLKGASESLISSTDFLQAYGRLKMILPLGEDGRVLLRGEAGITEIDDFDKLPISLRFFAGGDSSVRGYGYKTLGPTNDDDIVIGGSRLITGSVEYDHRIFGDFSVATFYDEGTAFNEGYLDRYRGVGVGVRWISPVGPVRADLARALDGDEGWRIHLSVGPDL</sequence>
<evidence type="ECO:0000313" key="14">
    <source>
        <dbReference type="EMBL" id="MFC3155906.1"/>
    </source>
</evidence>
<dbReference type="PANTHER" id="PTHR12815:SF47">
    <property type="entry name" value="TRANSLOCATION AND ASSEMBLY MODULE SUBUNIT TAMA"/>
    <property type="match status" value="1"/>
</dbReference>
<accession>A0ABV7HX07</accession>
<dbReference type="Pfam" id="PF17243">
    <property type="entry name" value="POTRA_TamA_1"/>
    <property type="match status" value="1"/>
</dbReference>
<dbReference type="Proteomes" id="UP001595548">
    <property type="component" value="Unassembled WGS sequence"/>
</dbReference>
<feature type="domain" description="TamA POTRA" evidence="13">
    <location>
        <begin position="27"/>
        <end position="102"/>
    </location>
</feature>
<evidence type="ECO:0000256" key="3">
    <source>
        <dbReference type="ARBA" id="ARBA00015419"/>
    </source>
</evidence>
<comment type="subunit">
    <text evidence="10">Interacts with TamB to form the translocation and assembly module (TAM).</text>
</comment>
<dbReference type="Pfam" id="PF07244">
    <property type="entry name" value="POTRA"/>
    <property type="match status" value="1"/>
</dbReference>
<comment type="subcellular location">
    <subcellularLocation>
        <location evidence="1">Cell outer membrane</location>
    </subcellularLocation>
</comment>
<evidence type="ECO:0000313" key="15">
    <source>
        <dbReference type="Proteomes" id="UP001595548"/>
    </source>
</evidence>
<dbReference type="InterPro" id="IPR039910">
    <property type="entry name" value="D15-like"/>
</dbReference>
<evidence type="ECO:0000256" key="4">
    <source>
        <dbReference type="ARBA" id="ARBA00022452"/>
    </source>
</evidence>
<keyword evidence="7" id="KW-0472">Membrane</keyword>
<dbReference type="InterPro" id="IPR035243">
    <property type="entry name" value="TamA_POTRA_Dom_1"/>
</dbReference>
<dbReference type="Gene3D" id="2.40.160.50">
    <property type="entry name" value="membrane protein fhac: a member of the omp85/tpsb transporter family"/>
    <property type="match status" value="1"/>
</dbReference>
<keyword evidence="8" id="KW-0998">Cell outer membrane</keyword>
<evidence type="ECO:0000259" key="12">
    <source>
        <dbReference type="Pfam" id="PF07244"/>
    </source>
</evidence>
<dbReference type="InterPro" id="IPR010827">
    <property type="entry name" value="BamA/TamA_POTRA"/>
</dbReference>
<keyword evidence="4" id="KW-1134">Transmembrane beta strand</keyword>
<reference evidence="15" key="1">
    <citation type="journal article" date="2019" name="Int. J. Syst. Evol. Microbiol.">
        <title>The Global Catalogue of Microorganisms (GCM) 10K type strain sequencing project: providing services to taxonomists for standard genome sequencing and annotation.</title>
        <authorList>
            <consortium name="The Broad Institute Genomics Platform"/>
            <consortium name="The Broad Institute Genome Sequencing Center for Infectious Disease"/>
            <person name="Wu L."/>
            <person name="Ma J."/>
        </authorList>
    </citation>
    <scope>NUCLEOTIDE SEQUENCE [LARGE SCALE GENOMIC DNA]</scope>
    <source>
        <strain evidence="15">KCTC 52141</strain>
    </source>
</reference>
<organism evidence="14 15">
    <name type="scientific">Gilvimarinus japonicus</name>
    <dbReference type="NCBI Taxonomy" id="1796469"/>
    <lineage>
        <taxon>Bacteria</taxon>
        <taxon>Pseudomonadati</taxon>
        <taxon>Pseudomonadota</taxon>
        <taxon>Gammaproteobacteria</taxon>
        <taxon>Cellvibrionales</taxon>
        <taxon>Cellvibrionaceae</taxon>
        <taxon>Gilvimarinus</taxon>
    </lineage>
</organism>
<evidence type="ECO:0000256" key="9">
    <source>
        <dbReference type="ARBA" id="ARBA00033063"/>
    </source>
</evidence>
<dbReference type="Pfam" id="PF01103">
    <property type="entry name" value="Omp85"/>
    <property type="match status" value="1"/>
</dbReference>
<evidence type="ECO:0000256" key="10">
    <source>
        <dbReference type="ARBA" id="ARBA00093548"/>
    </source>
</evidence>
<dbReference type="Gene3D" id="3.10.20.310">
    <property type="entry name" value="membrane protein fhac"/>
    <property type="match status" value="3"/>
</dbReference>
<comment type="caution">
    <text evidence="14">The sequence shown here is derived from an EMBL/GenBank/DDBJ whole genome shotgun (WGS) entry which is preliminary data.</text>
</comment>